<evidence type="ECO:0000259" key="1">
    <source>
        <dbReference type="Pfam" id="PF00501"/>
    </source>
</evidence>
<feature type="domain" description="AMP-binding enzyme C-terminal" evidence="2">
    <location>
        <begin position="442"/>
        <end position="520"/>
    </location>
</feature>
<dbReference type="Gene3D" id="3.30.300.30">
    <property type="match status" value="1"/>
</dbReference>
<dbReference type="RefSeq" id="WP_345251198.1">
    <property type="nucleotide sequence ID" value="NZ_BAABFO010000019.1"/>
</dbReference>
<sequence length="550" mass="60280">MTGRRLAQIDARNTIPRRLVEQAGRHGAKALVRFPREGEMLSYQDLVAHAEAGAARLRQEFGLQAGAAAALYLGNSADYVKAWFSCMFAGLVDVPINHEFRKTTLLFGLATVGAQAAFTDGEGVACLLDPEVRDYLRHIKVLVLAGRYELQAVRQALAAVAHAPAVVELAALTEPGPAASPWTAIEATAPALIRFTSGTTGPAKGIVQSHLHVLSKAAVHNEVLEYAEADVLYSPFPLHHNLASINGLIGTLHAGGTFVSVPKFSASRFWLEARDNGATLAHLLRGVAPLVAAQPPAASDRQHRVRYLWAGQPNRAFEERFNTRFVQIYALGEVGVISYMRGGPEGTASAGYPLPEMDVRIVDALDRPVAAGVVGEITVRPLAPHRVMLCYHENLPATARAFRNLWFHTGDGGYLGEDGQLYFSGRLGDTIRRRGVNISSEQVESELRRHPSVRDCAVIAVPSETGEQEIHACIQWESEPDDIAAAYEDLAAFMSDRLPKVYVPRFLETVDDLPRTHTGKVRKAALRERARFGTTWDRERRSWLNHNPHQ</sequence>
<dbReference type="SUPFAM" id="SSF56801">
    <property type="entry name" value="Acetyl-CoA synthetase-like"/>
    <property type="match status" value="1"/>
</dbReference>
<feature type="domain" description="AMP-dependent synthetase/ligase" evidence="1">
    <location>
        <begin position="21"/>
        <end position="381"/>
    </location>
</feature>
<dbReference type="Pfam" id="PF13193">
    <property type="entry name" value="AMP-binding_C"/>
    <property type="match status" value="1"/>
</dbReference>
<comment type="caution">
    <text evidence="3">The sequence shown here is derived from an EMBL/GenBank/DDBJ whole genome shotgun (WGS) entry which is preliminary data.</text>
</comment>
<dbReference type="InterPro" id="IPR050237">
    <property type="entry name" value="ATP-dep_AMP-bd_enzyme"/>
</dbReference>
<dbReference type="InterPro" id="IPR000873">
    <property type="entry name" value="AMP-dep_synth/lig_dom"/>
</dbReference>
<gene>
    <name evidence="3" type="ORF">GCM10023144_35310</name>
</gene>
<evidence type="ECO:0000313" key="3">
    <source>
        <dbReference type="EMBL" id="GAA4338362.1"/>
    </source>
</evidence>
<organism evidence="3 4">
    <name type="scientific">Pigmentiphaga soli</name>
    <dbReference type="NCBI Taxonomy" id="1007095"/>
    <lineage>
        <taxon>Bacteria</taxon>
        <taxon>Pseudomonadati</taxon>
        <taxon>Pseudomonadota</taxon>
        <taxon>Betaproteobacteria</taxon>
        <taxon>Burkholderiales</taxon>
        <taxon>Alcaligenaceae</taxon>
        <taxon>Pigmentiphaga</taxon>
    </lineage>
</organism>
<dbReference type="InterPro" id="IPR020845">
    <property type="entry name" value="AMP-binding_CS"/>
</dbReference>
<dbReference type="Gene3D" id="3.40.50.12780">
    <property type="entry name" value="N-terminal domain of ligase-like"/>
    <property type="match status" value="1"/>
</dbReference>
<dbReference type="GO" id="GO:0016874">
    <property type="term" value="F:ligase activity"/>
    <property type="evidence" value="ECO:0007669"/>
    <property type="project" value="UniProtKB-KW"/>
</dbReference>
<dbReference type="InterPro" id="IPR045851">
    <property type="entry name" value="AMP-bd_C_sf"/>
</dbReference>
<accession>A0ABP8HEP3</accession>
<dbReference type="Pfam" id="PF00501">
    <property type="entry name" value="AMP-binding"/>
    <property type="match status" value="1"/>
</dbReference>
<reference evidence="4" key="1">
    <citation type="journal article" date="2019" name="Int. J. Syst. Evol. Microbiol.">
        <title>The Global Catalogue of Microorganisms (GCM) 10K type strain sequencing project: providing services to taxonomists for standard genome sequencing and annotation.</title>
        <authorList>
            <consortium name="The Broad Institute Genomics Platform"/>
            <consortium name="The Broad Institute Genome Sequencing Center for Infectious Disease"/>
            <person name="Wu L."/>
            <person name="Ma J."/>
        </authorList>
    </citation>
    <scope>NUCLEOTIDE SEQUENCE [LARGE SCALE GENOMIC DNA]</scope>
    <source>
        <strain evidence="4">JCM 17666</strain>
    </source>
</reference>
<dbReference type="PROSITE" id="PS00455">
    <property type="entry name" value="AMP_BINDING"/>
    <property type="match status" value="1"/>
</dbReference>
<evidence type="ECO:0000313" key="4">
    <source>
        <dbReference type="Proteomes" id="UP001501671"/>
    </source>
</evidence>
<dbReference type="InterPro" id="IPR025110">
    <property type="entry name" value="AMP-bd_C"/>
</dbReference>
<keyword evidence="3" id="KW-0436">Ligase</keyword>
<dbReference type="EMBL" id="BAABFO010000019">
    <property type="protein sequence ID" value="GAA4338362.1"/>
    <property type="molecule type" value="Genomic_DNA"/>
</dbReference>
<dbReference type="InterPro" id="IPR042099">
    <property type="entry name" value="ANL_N_sf"/>
</dbReference>
<dbReference type="PANTHER" id="PTHR43767:SF10">
    <property type="entry name" value="SURFACTIN SYNTHASE SUBUNIT 1"/>
    <property type="match status" value="1"/>
</dbReference>
<evidence type="ECO:0000259" key="2">
    <source>
        <dbReference type="Pfam" id="PF13193"/>
    </source>
</evidence>
<protein>
    <submittedName>
        <fullName evidence="3">ATP-dependent acyl-CoA ligase</fullName>
    </submittedName>
</protein>
<dbReference type="PANTHER" id="PTHR43767">
    <property type="entry name" value="LONG-CHAIN-FATTY-ACID--COA LIGASE"/>
    <property type="match status" value="1"/>
</dbReference>
<keyword evidence="4" id="KW-1185">Reference proteome</keyword>
<name>A0ABP8HEP3_9BURK</name>
<dbReference type="Proteomes" id="UP001501671">
    <property type="component" value="Unassembled WGS sequence"/>
</dbReference>
<proteinExistence type="predicted"/>